<dbReference type="InterPro" id="IPR036910">
    <property type="entry name" value="HMG_box_dom_sf"/>
</dbReference>
<dbReference type="Gene3D" id="1.10.30.10">
    <property type="entry name" value="High mobility group box domain"/>
    <property type="match status" value="1"/>
</dbReference>
<gene>
    <name evidence="1" type="primary">Tcf7_0</name>
    <name evidence="1" type="ORF">EYF80_000623</name>
</gene>
<dbReference type="Proteomes" id="UP000314294">
    <property type="component" value="Unassembled WGS sequence"/>
</dbReference>
<proteinExistence type="predicted"/>
<dbReference type="EMBL" id="SRLO01000002">
    <property type="protein sequence ID" value="TNN89335.1"/>
    <property type="molecule type" value="Genomic_DNA"/>
</dbReference>
<dbReference type="OrthoDB" id="8858797at2759"/>
<evidence type="ECO:0000313" key="2">
    <source>
        <dbReference type="Proteomes" id="UP000314294"/>
    </source>
</evidence>
<sequence length="103" mass="11630">MQTVRTQIHRGSLWELALMNVVLFPPWKSQSNEEQAKYYQQADGGKRLHAQCHHDWTPSNNYGVKRKRDRSMAAKLSEASTSGEVTRPAKKLYAASVSTGVVK</sequence>
<organism evidence="1 2">
    <name type="scientific">Liparis tanakae</name>
    <name type="common">Tanaka's snailfish</name>
    <dbReference type="NCBI Taxonomy" id="230148"/>
    <lineage>
        <taxon>Eukaryota</taxon>
        <taxon>Metazoa</taxon>
        <taxon>Chordata</taxon>
        <taxon>Craniata</taxon>
        <taxon>Vertebrata</taxon>
        <taxon>Euteleostomi</taxon>
        <taxon>Actinopterygii</taxon>
        <taxon>Neopterygii</taxon>
        <taxon>Teleostei</taxon>
        <taxon>Neoteleostei</taxon>
        <taxon>Acanthomorphata</taxon>
        <taxon>Eupercaria</taxon>
        <taxon>Perciformes</taxon>
        <taxon>Cottioidei</taxon>
        <taxon>Cottales</taxon>
        <taxon>Liparidae</taxon>
        <taxon>Liparis</taxon>
    </lineage>
</organism>
<comment type="caution">
    <text evidence="1">The sequence shown here is derived from an EMBL/GenBank/DDBJ whole genome shotgun (WGS) entry which is preliminary data.</text>
</comment>
<protein>
    <submittedName>
        <fullName evidence="1">Transcription factor 7</fullName>
    </submittedName>
</protein>
<name>A0A4Z2JGG0_9TELE</name>
<dbReference type="SUPFAM" id="SSF47095">
    <property type="entry name" value="HMG-box"/>
    <property type="match status" value="1"/>
</dbReference>
<dbReference type="AlphaFoldDB" id="A0A4Z2JGG0"/>
<keyword evidence="2" id="KW-1185">Reference proteome</keyword>
<accession>A0A4Z2JGG0</accession>
<evidence type="ECO:0000313" key="1">
    <source>
        <dbReference type="EMBL" id="TNN89335.1"/>
    </source>
</evidence>
<reference evidence="1 2" key="1">
    <citation type="submission" date="2019-03" db="EMBL/GenBank/DDBJ databases">
        <title>First draft genome of Liparis tanakae, snailfish: a comprehensive survey of snailfish specific genes.</title>
        <authorList>
            <person name="Kim W."/>
            <person name="Song I."/>
            <person name="Jeong J.-H."/>
            <person name="Kim D."/>
            <person name="Kim S."/>
            <person name="Ryu S."/>
            <person name="Song J.Y."/>
            <person name="Lee S.K."/>
        </authorList>
    </citation>
    <scope>NUCLEOTIDE SEQUENCE [LARGE SCALE GENOMIC DNA]</scope>
    <source>
        <tissue evidence="1">Muscle</tissue>
    </source>
</reference>